<dbReference type="Pfam" id="PF00107">
    <property type="entry name" value="ADH_zinc_N"/>
    <property type="match status" value="1"/>
</dbReference>
<keyword evidence="3" id="KW-0479">Metal-binding</keyword>
<proteinExistence type="inferred from homology"/>
<keyword evidence="5" id="KW-0560">Oxidoreductase</keyword>
<evidence type="ECO:0000256" key="1">
    <source>
        <dbReference type="ARBA" id="ARBA00001947"/>
    </source>
</evidence>
<evidence type="ECO:0000259" key="6">
    <source>
        <dbReference type="Pfam" id="PF00107"/>
    </source>
</evidence>
<reference evidence="7 8" key="1">
    <citation type="journal article" date="2014" name="PLoS ONE">
        <title>The first complete genome sequence of the class fimbriimonadia in the phylum armatimonadetes.</title>
        <authorList>
            <person name="Hu Z.Y."/>
            <person name="Wang Y.Z."/>
            <person name="Im W.T."/>
            <person name="Wang S.Y."/>
            <person name="Zhao G.P."/>
            <person name="Zheng H.J."/>
            <person name="Quan Z.X."/>
        </authorList>
    </citation>
    <scope>NUCLEOTIDE SEQUENCE [LARGE SCALE GENOMIC DNA]</scope>
    <source>
        <strain evidence="7">Gsoil 348</strain>
    </source>
</reference>
<dbReference type="InterPro" id="IPR013149">
    <property type="entry name" value="ADH-like_C"/>
</dbReference>
<organism evidence="7 8">
    <name type="scientific">Fimbriimonas ginsengisoli Gsoil 348</name>
    <dbReference type="NCBI Taxonomy" id="661478"/>
    <lineage>
        <taxon>Bacteria</taxon>
        <taxon>Bacillati</taxon>
        <taxon>Armatimonadota</taxon>
        <taxon>Fimbriimonadia</taxon>
        <taxon>Fimbriimonadales</taxon>
        <taxon>Fimbriimonadaceae</taxon>
        <taxon>Fimbriimonas</taxon>
    </lineage>
</organism>
<dbReference type="AlphaFoldDB" id="A0A068NK17"/>
<sequence>MAKRLVCHSPGEIGWAEVADRDPQAGEVRVRPSYGVEKHGTMAAFVKGYANDRGRWDSEARVHRADGVLWNYPVPLGNMQFGHTEVGEAVAWWGPFQDIAVIGESSLRPLGNVAWRNAAMQDPGEFALGALRDGHLRIGDSVAVFGLGAIGLAAVQLAQAAGASKIFALDPIPSRREVAKRYGAVTIDPASGDAGMALREMTDMDGVDVVIDFSGAWRALQAGFRGVGYGGIIAYGAFPAPFPAGLDLGGEAHMNRPKIVFSRACSDPNPDHPRWSEARIREEVWALIQRGLLRGDGIVDEPVPFADLPRIYPEIAARPEAHLKLSVEYPR</sequence>
<dbReference type="Gene3D" id="3.40.50.720">
    <property type="entry name" value="NAD(P)-binding Rossmann-like Domain"/>
    <property type="match status" value="1"/>
</dbReference>
<dbReference type="GO" id="GO:0016491">
    <property type="term" value="F:oxidoreductase activity"/>
    <property type="evidence" value="ECO:0007669"/>
    <property type="project" value="UniProtKB-KW"/>
</dbReference>
<dbReference type="eggNOG" id="COG1063">
    <property type="taxonomic scope" value="Bacteria"/>
</dbReference>
<feature type="domain" description="Alcohol dehydrogenase-like C-terminal" evidence="6">
    <location>
        <begin position="149"/>
        <end position="238"/>
    </location>
</feature>
<dbReference type="RefSeq" id="WP_025227531.1">
    <property type="nucleotide sequence ID" value="NZ_CP007139.1"/>
</dbReference>
<evidence type="ECO:0000313" key="8">
    <source>
        <dbReference type="Proteomes" id="UP000027982"/>
    </source>
</evidence>
<dbReference type="STRING" id="661478.OP10G_0439"/>
<dbReference type="PANTHER" id="PTHR43350:SF19">
    <property type="entry name" value="D-GULOSIDE 3-DEHYDROGENASE"/>
    <property type="match status" value="1"/>
</dbReference>
<dbReference type="GO" id="GO:0046872">
    <property type="term" value="F:metal ion binding"/>
    <property type="evidence" value="ECO:0007669"/>
    <property type="project" value="UniProtKB-KW"/>
</dbReference>
<dbReference type="EMBL" id="CP007139">
    <property type="protein sequence ID" value="AIE83807.1"/>
    <property type="molecule type" value="Genomic_DNA"/>
</dbReference>
<keyword evidence="4" id="KW-0862">Zinc</keyword>
<evidence type="ECO:0000256" key="4">
    <source>
        <dbReference type="ARBA" id="ARBA00022833"/>
    </source>
</evidence>
<accession>A0A068NK17</accession>
<dbReference type="SUPFAM" id="SSF51735">
    <property type="entry name" value="NAD(P)-binding Rossmann-fold domains"/>
    <property type="match status" value="1"/>
</dbReference>
<gene>
    <name evidence="7" type="ORF">OP10G_0439</name>
</gene>
<comment type="cofactor">
    <cofactor evidence="1">
        <name>Zn(2+)</name>
        <dbReference type="ChEBI" id="CHEBI:29105"/>
    </cofactor>
</comment>
<dbReference type="Gene3D" id="3.90.180.10">
    <property type="entry name" value="Medium-chain alcohol dehydrogenases, catalytic domain"/>
    <property type="match status" value="1"/>
</dbReference>
<protein>
    <submittedName>
        <fullName evidence="7">Zinc-containing alcohol dehydrogenase</fullName>
    </submittedName>
</protein>
<dbReference type="PANTHER" id="PTHR43350">
    <property type="entry name" value="NAD-DEPENDENT ALCOHOL DEHYDROGENASE"/>
    <property type="match status" value="1"/>
</dbReference>
<dbReference type="KEGG" id="fgi:OP10G_0439"/>
<evidence type="ECO:0000313" key="7">
    <source>
        <dbReference type="EMBL" id="AIE83807.1"/>
    </source>
</evidence>
<dbReference type="Proteomes" id="UP000027982">
    <property type="component" value="Chromosome"/>
</dbReference>
<evidence type="ECO:0000256" key="5">
    <source>
        <dbReference type="ARBA" id="ARBA00023002"/>
    </source>
</evidence>
<comment type="similarity">
    <text evidence="2">Belongs to the zinc-containing alcohol dehydrogenase family.</text>
</comment>
<evidence type="ECO:0000256" key="3">
    <source>
        <dbReference type="ARBA" id="ARBA00022723"/>
    </source>
</evidence>
<dbReference type="InterPro" id="IPR036291">
    <property type="entry name" value="NAD(P)-bd_dom_sf"/>
</dbReference>
<dbReference type="HOGENOM" id="CLU_026673_9_0_0"/>
<dbReference type="OrthoDB" id="9769198at2"/>
<keyword evidence="8" id="KW-1185">Reference proteome</keyword>
<name>A0A068NK17_FIMGI</name>
<dbReference type="CDD" id="cd08255">
    <property type="entry name" value="2-desacetyl-2-hydroxyethyl_bacteriochlorophyllide_like"/>
    <property type="match status" value="1"/>
</dbReference>
<evidence type="ECO:0000256" key="2">
    <source>
        <dbReference type="ARBA" id="ARBA00008072"/>
    </source>
</evidence>